<evidence type="ECO:0000256" key="4">
    <source>
        <dbReference type="ARBA" id="ARBA00023136"/>
    </source>
</evidence>
<dbReference type="Pfam" id="PF06813">
    <property type="entry name" value="Nodulin-like"/>
    <property type="match status" value="1"/>
</dbReference>
<dbReference type="Gene3D" id="1.20.1250.20">
    <property type="entry name" value="MFS general substrate transporter like domains"/>
    <property type="match status" value="1"/>
</dbReference>
<name>A0A151TNI7_CAJCA</name>
<keyword evidence="3 5" id="KW-1133">Transmembrane helix</keyword>
<dbReference type="Gramene" id="C.cajan_21586.t">
    <property type="protein sequence ID" value="C.cajan_21586.t.cds1"/>
    <property type="gene ID" value="C.cajan_21586"/>
</dbReference>
<evidence type="ECO:0000256" key="3">
    <source>
        <dbReference type="ARBA" id="ARBA00022989"/>
    </source>
</evidence>
<evidence type="ECO:0000259" key="6">
    <source>
        <dbReference type="Pfam" id="PF06813"/>
    </source>
</evidence>
<dbReference type="Proteomes" id="UP000075243">
    <property type="component" value="Chromosome 4"/>
</dbReference>
<feature type="transmembrane region" description="Helical" evidence="5">
    <location>
        <begin position="84"/>
        <end position="105"/>
    </location>
</feature>
<evidence type="ECO:0000256" key="5">
    <source>
        <dbReference type="SAM" id="Phobius"/>
    </source>
</evidence>
<dbReference type="GO" id="GO:0016020">
    <property type="term" value="C:membrane"/>
    <property type="evidence" value="ECO:0007669"/>
    <property type="project" value="UniProtKB-SubCell"/>
</dbReference>
<dbReference type="InterPro" id="IPR036259">
    <property type="entry name" value="MFS_trans_sf"/>
</dbReference>
<feature type="transmembrane region" description="Helical" evidence="5">
    <location>
        <begin position="430"/>
        <end position="451"/>
    </location>
</feature>
<dbReference type="Pfam" id="PF23262">
    <property type="entry name" value="NFD4_C"/>
    <property type="match status" value="1"/>
</dbReference>
<dbReference type="EMBL" id="CM003606">
    <property type="protein sequence ID" value="KYP68591.1"/>
    <property type="molecule type" value="Genomic_DNA"/>
</dbReference>
<dbReference type="AlphaFoldDB" id="A0A151TNI7"/>
<keyword evidence="2 5" id="KW-0812">Transmembrane</keyword>
<keyword evidence="9" id="KW-1185">Reference proteome</keyword>
<feature type="transmembrane region" description="Helical" evidence="5">
    <location>
        <begin position="374"/>
        <end position="397"/>
    </location>
</feature>
<feature type="transmembrane region" description="Helical" evidence="5">
    <location>
        <begin position="214"/>
        <end position="234"/>
    </location>
</feature>
<comment type="subcellular location">
    <subcellularLocation>
        <location evidence="1">Membrane</location>
        <topology evidence="1">Multi-pass membrane protein</topology>
    </subcellularLocation>
</comment>
<dbReference type="CDD" id="cd17354">
    <property type="entry name" value="MFS_Mch1p_like"/>
    <property type="match status" value="1"/>
</dbReference>
<feature type="domain" description="NFD4 C-terminal" evidence="7">
    <location>
        <begin position="333"/>
        <end position="546"/>
    </location>
</feature>
<evidence type="ECO:0000313" key="8">
    <source>
        <dbReference type="EMBL" id="KYP68591.1"/>
    </source>
</evidence>
<keyword evidence="4 5" id="KW-0472">Membrane</keyword>
<dbReference type="InterPro" id="IPR037071">
    <property type="entry name" value="Amyloid_glyco_Abeta_sf"/>
</dbReference>
<accession>A0A151TNI7</accession>
<dbReference type="InterPro" id="IPR056555">
    <property type="entry name" value="NFD4_C"/>
</dbReference>
<evidence type="ECO:0000256" key="2">
    <source>
        <dbReference type="ARBA" id="ARBA00022692"/>
    </source>
</evidence>
<feature type="transmembrane region" description="Helical" evidence="5">
    <location>
        <begin position="20"/>
        <end position="40"/>
    </location>
</feature>
<evidence type="ECO:0000313" key="9">
    <source>
        <dbReference type="Proteomes" id="UP000075243"/>
    </source>
</evidence>
<organism evidence="8 9">
    <name type="scientific">Cajanus cajan</name>
    <name type="common">Pigeon pea</name>
    <name type="synonym">Cajanus indicus</name>
    <dbReference type="NCBI Taxonomy" id="3821"/>
    <lineage>
        <taxon>Eukaryota</taxon>
        <taxon>Viridiplantae</taxon>
        <taxon>Streptophyta</taxon>
        <taxon>Embryophyta</taxon>
        <taxon>Tracheophyta</taxon>
        <taxon>Spermatophyta</taxon>
        <taxon>Magnoliopsida</taxon>
        <taxon>eudicotyledons</taxon>
        <taxon>Gunneridae</taxon>
        <taxon>Pentapetalae</taxon>
        <taxon>rosids</taxon>
        <taxon>fabids</taxon>
        <taxon>Fabales</taxon>
        <taxon>Fabaceae</taxon>
        <taxon>Papilionoideae</taxon>
        <taxon>50 kb inversion clade</taxon>
        <taxon>NPAAA clade</taxon>
        <taxon>indigoferoid/millettioid clade</taxon>
        <taxon>Phaseoleae</taxon>
        <taxon>Cajanus</taxon>
    </lineage>
</organism>
<feature type="transmembrane region" description="Helical" evidence="5">
    <location>
        <begin position="519"/>
        <end position="539"/>
    </location>
</feature>
<proteinExistence type="predicted"/>
<evidence type="ECO:0000259" key="7">
    <source>
        <dbReference type="Pfam" id="PF23262"/>
    </source>
</evidence>
<dbReference type="STRING" id="3821.A0A151TNI7"/>
<feature type="transmembrane region" description="Helical" evidence="5">
    <location>
        <begin position="458"/>
        <end position="479"/>
    </location>
</feature>
<feature type="transmembrane region" description="Helical" evidence="5">
    <location>
        <begin position="406"/>
        <end position="424"/>
    </location>
</feature>
<dbReference type="Gene3D" id="4.10.230.10">
    <property type="entry name" value="Amyloidogenic glycoprotein, amyloid-beta peptide"/>
    <property type="match status" value="1"/>
</dbReference>
<reference evidence="8 9" key="1">
    <citation type="journal article" date="2012" name="Nat. Biotechnol.">
        <title>Draft genome sequence of pigeonpea (Cajanus cajan), an orphan legume crop of resource-poor farmers.</title>
        <authorList>
            <person name="Varshney R.K."/>
            <person name="Chen W."/>
            <person name="Li Y."/>
            <person name="Bharti A.K."/>
            <person name="Saxena R.K."/>
            <person name="Schlueter J.A."/>
            <person name="Donoghue M.T."/>
            <person name="Azam S."/>
            <person name="Fan G."/>
            <person name="Whaley A.M."/>
            <person name="Farmer A.D."/>
            <person name="Sheridan J."/>
            <person name="Iwata A."/>
            <person name="Tuteja R."/>
            <person name="Penmetsa R.V."/>
            <person name="Wu W."/>
            <person name="Upadhyaya H.D."/>
            <person name="Yang S.P."/>
            <person name="Shah T."/>
            <person name="Saxena K.B."/>
            <person name="Michael T."/>
            <person name="McCombie W.R."/>
            <person name="Yang B."/>
            <person name="Zhang G."/>
            <person name="Yang H."/>
            <person name="Wang J."/>
            <person name="Spillane C."/>
            <person name="Cook D.R."/>
            <person name="May G.D."/>
            <person name="Xu X."/>
            <person name="Jackson S.A."/>
        </authorList>
    </citation>
    <scope>NUCLEOTIDE SEQUENCE [LARGE SCALE GENOMIC DNA]</scope>
    <source>
        <strain evidence="9">cv. Asha</strain>
    </source>
</reference>
<feature type="transmembrane region" description="Helical" evidence="5">
    <location>
        <begin position="246"/>
        <end position="265"/>
    </location>
</feature>
<feature type="domain" description="Nodulin-like" evidence="6">
    <location>
        <begin position="19"/>
        <end position="265"/>
    </location>
</feature>
<feature type="transmembrane region" description="Helical" evidence="5">
    <location>
        <begin position="156"/>
        <end position="174"/>
    </location>
</feature>
<dbReference type="InterPro" id="IPR010658">
    <property type="entry name" value="Nodulin-like"/>
</dbReference>
<dbReference type="PANTHER" id="PTHR21576">
    <property type="entry name" value="UNCHARACTERIZED NODULIN-LIKE PROTEIN"/>
    <property type="match status" value="1"/>
</dbReference>
<dbReference type="PANTHER" id="PTHR21576:SF29">
    <property type="entry name" value="NODULIN-LIKE DOMAIN-CONTAINING PROTEIN"/>
    <property type="match status" value="1"/>
</dbReference>
<gene>
    <name evidence="8" type="ORF">KK1_022223</name>
</gene>
<feature type="transmembrane region" description="Helical" evidence="5">
    <location>
        <begin position="180"/>
        <end position="202"/>
    </location>
</feature>
<protein>
    <submittedName>
        <fullName evidence="8">Uncharacterized protein</fullName>
    </submittedName>
</protein>
<dbReference type="SUPFAM" id="SSF103473">
    <property type="entry name" value="MFS general substrate transporter"/>
    <property type="match status" value="2"/>
</dbReference>
<sequence>MSSGRFGGLGFLAQVLKGRWFMLCASFFVMAGGGSVYIFGSYSEVIKSTQGYDQSTLNFLGFCKDLGGNLGAPIGLMGEITPPWLVLLIGSLLNFVGYFMIWLVVTGRIYKPHVWQVCLYIAIGASSQNFYNTGVITTCVKNFPESRGTILGLLKGYLGLSGAFLTQLYLAIYGNDSESLILLIAWLPAAIPIVFACVIRIMKVGTRQANEGKLITQFFFASIALAIFIMAMIIAQKQVAFSKAGYAGSVTVVCLLLIIPLFIVIRKEFLEWNIREKVAHARTPNEIVTEKPQIVEPEPKESPLPLNSSTCFANIFNKPERGEDHSILQALLSVDMMLVLVSSFAGYGTNVSIVDNLGQIGMSLGYTGNTVRSFVSLVSIWNYFGRVLAGFVSEILLEKYKVPRPLLLTFSHLLTCIGHLLIVFSVPGSVYFASVIIGFSFGIMWPMFYALVSELFGLKYFATLQNCVLMIIPLASYVLNVRVTGFFYDKEATKQLKKSGQEWVKGTELTCIGTECYKLSIIILACVSFFAAVTSLILAMRTKKFYRSDIYKKFTKDATTAETELTKSSIRKEERVVN</sequence>
<evidence type="ECO:0000256" key="1">
    <source>
        <dbReference type="ARBA" id="ARBA00004141"/>
    </source>
</evidence>